<proteinExistence type="predicted"/>
<comment type="caution">
    <text evidence="1">The sequence shown here is derived from an EMBL/GenBank/DDBJ whole genome shotgun (WGS) entry which is preliminary data.</text>
</comment>
<evidence type="ECO:0000313" key="1">
    <source>
        <dbReference type="EMBL" id="MDX8418606.1"/>
    </source>
</evidence>
<reference evidence="1 2" key="1">
    <citation type="submission" date="2022-03" db="EMBL/GenBank/DDBJ databases">
        <title>Novel taxa within the pig intestine.</title>
        <authorList>
            <person name="Wylensek D."/>
            <person name="Bishof K."/>
            <person name="Afrizal A."/>
            <person name="Clavel T."/>
        </authorList>
    </citation>
    <scope>NUCLEOTIDE SEQUENCE [LARGE SCALE GENOMIC DNA]</scope>
    <source>
        <strain evidence="1 2">CLA-KB-P133</strain>
    </source>
</reference>
<dbReference type="EMBL" id="JALBUR010000001">
    <property type="protein sequence ID" value="MDX8418606.1"/>
    <property type="molecule type" value="Genomic_DNA"/>
</dbReference>
<accession>A0AB35U432</accession>
<dbReference type="Proteomes" id="UP001286174">
    <property type="component" value="Unassembled WGS sequence"/>
</dbReference>
<dbReference type="SUPFAM" id="SSF53795">
    <property type="entry name" value="PEP carboxykinase-like"/>
    <property type="match status" value="1"/>
</dbReference>
<keyword evidence="2" id="KW-1185">Reference proteome</keyword>
<dbReference type="RefSeq" id="WP_370595292.1">
    <property type="nucleotide sequence ID" value="NZ_JALBUR010000001.1"/>
</dbReference>
<protein>
    <recommendedName>
        <fullName evidence="3">Phosphoenolpyruvate carboxykinase (ATP)</fullName>
    </recommendedName>
</protein>
<name>A0AB35U432_9FIRM</name>
<dbReference type="AlphaFoldDB" id="A0AB35U432"/>
<evidence type="ECO:0000313" key="2">
    <source>
        <dbReference type="Proteomes" id="UP001286174"/>
    </source>
</evidence>
<evidence type="ECO:0008006" key="3">
    <source>
        <dbReference type="Google" id="ProtNLM"/>
    </source>
</evidence>
<gene>
    <name evidence="1" type="ORF">MOZ60_00695</name>
</gene>
<sequence length="571" mass="65458">MKEAYYYHNNTVIINYSKVYVRSMHELVESDCFNSFLHHYLEYLAQQHTDLHDFLCSGHDCEESVRQEIKKVLNLLIVLEMKDIDHPYTKAPHLLLETIEEGYHYWRSLQRYSVLYTHNEVGYQLQSFIQADSEFNATALKFYRTVQQKVQGSRNKVYRQLQAGTNAALLLQYYNWKAPHGYEALEGIPFIHEIMLRTPLILHPHSNKRTNVFKDDDHNPIKDFIKGDEEWVCFPAKVGSLLIYCYFHRDFLTSAVATANLFELASMQDTINRKPDAIMLFGNPDGRDDTVFYHDEENDIWVGKDSASEKIDYFGYTKKTILTLHNLAMINRGWLPIHGAMVNIYLKDGTKKGLMFMGDSGAGKSETIEALSALASDLIDHQETVFDDMGTIHLDKDGNLRAQGTEIGAFVRLDDLDKGTAYKDMDRSIFFNPEKPNARVVLPAAPYDVVTSDHKIDCFLYANNYTDKRGLHWFLDRDGAENVFVQGKRFALGTTQEKGLSTTFFANPFGPMQRQEQCGKLINKMFDALFEQNIPVGEIYTCLGLPNKGDHGIDQAAQALLDFVKNGKNHK</sequence>
<organism evidence="1 2">
    <name type="scientific">Grylomicrobium aquisgranensis</name>
    <dbReference type="NCBI Taxonomy" id="2926318"/>
    <lineage>
        <taxon>Bacteria</taxon>
        <taxon>Bacillati</taxon>
        <taxon>Bacillota</taxon>
        <taxon>Erysipelotrichia</taxon>
        <taxon>Erysipelotrichales</taxon>
        <taxon>Erysipelotrichaceae</taxon>
        <taxon>Grylomicrobium</taxon>
    </lineage>
</organism>